<evidence type="ECO:0000313" key="1">
    <source>
        <dbReference type="EMBL" id="WOO84502.1"/>
    </source>
</evidence>
<evidence type="ECO:0000313" key="2">
    <source>
        <dbReference type="Proteomes" id="UP000827549"/>
    </source>
</evidence>
<dbReference type="GeneID" id="87811191"/>
<organism evidence="1 2">
    <name type="scientific">Vanrija pseudolonga</name>
    <dbReference type="NCBI Taxonomy" id="143232"/>
    <lineage>
        <taxon>Eukaryota</taxon>
        <taxon>Fungi</taxon>
        <taxon>Dikarya</taxon>
        <taxon>Basidiomycota</taxon>
        <taxon>Agaricomycotina</taxon>
        <taxon>Tremellomycetes</taxon>
        <taxon>Trichosporonales</taxon>
        <taxon>Trichosporonaceae</taxon>
        <taxon>Vanrija</taxon>
    </lineage>
</organism>
<gene>
    <name evidence="1" type="ORF">LOC62_06G008021</name>
</gene>
<accession>A0AAF0YDP9</accession>
<dbReference type="Proteomes" id="UP000827549">
    <property type="component" value="Chromosome 6"/>
</dbReference>
<keyword evidence="2" id="KW-1185">Reference proteome</keyword>
<dbReference type="EMBL" id="CP086719">
    <property type="protein sequence ID" value="WOO84502.1"/>
    <property type="molecule type" value="Genomic_DNA"/>
</dbReference>
<sequence length="322" mass="35769">MTVAARLPAPAKLPLTDRKSFRDDFENKKVDLEKEISDIMGTQWTLDVDPLPLSPYVDNSKFKGRIGEVIFGYFEGIPHAMKSQLFYTYPTAKDELNRIVPTHSIGLDVDLDGKYDYCGPTVREGKIVIVFNPAKVWSGAGNGFEKEALLKELTAAEAASDQGGLAPLSVTAKVSINKFYTNDDEPKRNMDDIRKTLNNPAVDFEPNFEAVYSALKTAGRADADDRLAGLTKAYLEDLLFMLKHQKFDKDDMLKEAFADAVPSNKIVFRIVPELQGDGKYGGEYAQPWIEDGILYLQTTPENWGKNTGDVGKKLVDLVSDNA</sequence>
<proteinExistence type="predicted"/>
<dbReference type="RefSeq" id="XP_062630528.1">
    <property type="nucleotide sequence ID" value="XM_062774544.1"/>
</dbReference>
<dbReference type="AlphaFoldDB" id="A0AAF0YDP9"/>
<name>A0AAF0YDP9_9TREE</name>
<protein>
    <submittedName>
        <fullName evidence="1">Uncharacterized protein</fullName>
    </submittedName>
</protein>
<reference evidence="1" key="1">
    <citation type="submission" date="2023-10" db="EMBL/GenBank/DDBJ databases">
        <authorList>
            <person name="Noh H."/>
        </authorList>
    </citation>
    <scope>NUCLEOTIDE SEQUENCE</scope>
    <source>
        <strain evidence="1">DUCC4014</strain>
    </source>
</reference>